<dbReference type="PRINTS" id="PR00260">
    <property type="entry name" value="CHEMTRNSDUCR"/>
</dbReference>
<feature type="transmembrane region" description="Helical" evidence="12">
    <location>
        <begin position="146"/>
        <end position="163"/>
    </location>
</feature>
<evidence type="ECO:0000259" key="13">
    <source>
        <dbReference type="PROSITE" id="PS50111"/>
    </source>
</evidence>
<proteinExistence type="inferred from homology"/>
<accession>A0A0F4PHT9</accession>
<feature type="transmembrane region" description="Helical" evidence="12">
    <location>
        <begin position="169"/>
        <end position="187"/>
    </location>
</feature>
<keyword evidence="7 12" id="KW-1133">Transmembrane helix</keyword>
<dbReference type="PANTHER" id="PTHR32089">
    <property type="entry name" value="METHYL-ACCEPTING CHEMOTAXIS PROTEIN MCPB"/>
    <property type="match status" value="1"/>
</dbReference>
<dbReference type="SUPFAM" id="SSF58104">
    <property type="entry name" value="Methyl-accepting chemotaxis protein (MCP) signaling domain"/>
    <property type="match status" value="1"/>
</dbReference>
<dbReference type="GO" id="GO:0004888">
    <property type="term" value="F:transmembrane signaling receptor activity"/>
    <property type="evidence" value="ECO:0007669"/>
    <property type="project" value="InterPro"/>
</dbReference>
<evidence type="ECO:0000256" key="5">
    <source>
        <dbReference type="ARBA" id="ARBA00022519"/>
    </source>
</evidence>
<evidence type="ECO:0000313" key="17">
    <source>
        <dbReference type="Proteomes" id="UP000033664"/>
    </source>
</evidence>
<dbReference type="GO" id="GO:0052131">
    <property type="term" value="P:positive aerotaxis"/>
    <property type="evidence" value="ECO:0007669"/>
    <property type="project" value="UniProtKB-ARBA"/>
</dbReference>
<dbReference type="AlphaFoldDB" id="A0A0F4PHT9"/>
<dbReference type="SUPFAM" id="SSF55785">
    <property type="entry name" value="PYP-like sensor domain (PAS domain)"/>
    <property type="match status" value="1"/>
</dbReference>
<dbReference type="EMBL" id="JXXZ01000016">
    <property type="protein sequence ID" value="KJY96477.1"/>
    <property type="molecule type" value="Genomic_DNA"/>
</dbReference>
<evidence type="ECO:0000256" key="11">
    <source>
        <dbReference type="PROSITE-ProRule" id="PRU00284"/>
    </source>
</evidence>
<feature type="domain" description="T-SNARE coiled-coil homology" evidence="15">
    <location>
        <begin position="431"/>
        <end position="493"/>
    </location>
</feature>
<feature type="domain" description="PAS" evidence="14">
    <location>
        <begin position="21"/>
        <end position="60"/>
    </location>
</feature>
<dbReference type="RefSeq" id="WP_045980611.1">
    <property type="nucleotide sequence ID" value="NZ_JXXY01000023.1"/>
</dbReference>
<dbReference type="InterPro" id="IPR000014">
    <property type="entry name" value="PAS"/>
</dbReference>
<protein>
    <submittedName>
        <fullName evidence="16">Chemotaxis protein</fullName>
    </submittedName>
</protein>
<dbReference type="InterPro" id="IPR000727">
    <property type="entry name" value="T_SNARE_dom"/>
</dbReference>
<evidence type="ECO:0000256" key="8">
    <source>
        <dbReference type="ARBA" id="ARBA00023136"/>
    </source>
</evidence>
<evidence type="ECO:0000256" key="10">
    <source>
        <dbReference type="ARBA" id="ARBA00029447"/>
    </source>
</evidence>
<dbReference type="InterPro" id="IPR004089">
    <property type="entry name" value="MCPsignal_dom"/>
</dbReference>
<sequence>MRNNQPITASEKRFPPEQKLISVTDLNGTILDCNQAFVDISGFSRDELVGQPHNIVRHPDMPPAAFKTMWGYLKQGKAWMGLVKNRCKNGDYYWVDAHVSPITEQGKVVGYESVRTSPRREDIARAEALYARIRDNKSTFTLPNNTEFYALGLALAVAFIIFLSGNTVAAEAVALVSVLVFAGFNTFSRVRLKKRLDTLIGDRFCDPLAVQSYCDHGGPLGRLSVAVKSDRAHLNTILTRIDNAANRVAADASSSYSMSVDAREKIDAQHQQTEQVATAMNEMTATIGEVSQNVQLTSEQASEANDLASEGAAVADKTRQSIETLGHTVQQIGDSVQGVSEQSALIAQAAQMIEQIAEQTNLLALNAAIEAARAGEQGRGFAVVADEVRQLAQRTQKSTGEIQGIISELNSRSEQAVTIAEQGRKESQQGLDEVQLSTEKLSGIAQAVANINDMANQMAAAVEEQAHVAEDINQQVVSIAGLADDSQQSSDQAQQAITRLTTVSDELCELVVRFSRSHD</sequence>
<dbReference type="NCBIfam" id="TIGR00229">
    <property type="entry name" value="sensory_box"/>
    <property type="match status" value="1"/>
</dbReference>
<dbReference type="SMART" id="SM00283">
    <property type="entry name" value="MA"/>
    <property type="match status" value="1"/>
</dbReference>
<keyword evidence="5" id="KW-0997">Cell inner membrane</keyword>
<gene>
    <name evidence="16" type="ORF">TW72_16790</name>
</gene>
<evidence type="ECO:0000256" key="12">
    <source>
        <dbReference type="SAM" id="Phobius"/>
    </source>
</evidence>
<dbReference type="PANTHER" id="PTHR32089:SF74">
    <property type="entry name" value="METHYL-ACCEPTING CHEMOTAXIS PROTEIN AER"/>
    <property type="match status" value="1"/>
</dbReference>
<dbReference type="InterPro" id="IPR013655">
    <property type="entry name" value="PAS_fold_3"/>
</dbReference>
<evidence type="ECO:0000256" key="3">
    <source>
        <dbReference type="ARBA" id="ARBA00022481"/>
    </source>
</evidence>
<keyword evidence="8 12" id="KW-0472">Membrane</keyword>
<dbReference type="Pfam" id="PF00015">
    <property type="entry name" value="MCPsignal"/>
    <property type="match status" value="1"/>
</dbReference>
<dbReference type="Gene3D" id="1.10.287.950">
    <property type="entry name" value="Methyl-accepting chemotaxis protein"/>
    <property type="match status" value="1"/>
</dbReference>
<keyword evidence="3" id="KW-0488">Methylation</keyword>
<evidence type="ECO:0000313" key="16">
    <source>
        <dbReference type="EMBL" id="KJY96477.1"/>
    </source>
</evidence>
<evidence type="ECO:0000259" key="15">
    <source>
        <dbReference type="PROSITE" id="PS50192"/>
    </source>
</evidence>
<dbReference type="eggNOG" id="COG0840">
    <property type="taxonomic scope" value="Bacteria"/>
</dbReference>
<name>A0A0F4PHT9_9GAMM</name>
<dbReference type="CDD" id="cd00130">
    <property type="entry name" value="PAS"/>
    <property type="match status" value="1"/>
</dbReference>
<evidence type="ECO:0000256" key="2">
    <source>
        <dbReference type="ARBA" id="ARBA00022475"/>
    </source>
</evidence>
<keyword evidence="2" id="KW-1003">Cell membrane</keyword>
<dbReference type="Pfam" id="PF08447">
    <property type="entry name" value="PAS_3"/>
    <property type="match status" value="1"/>
</dbReference>
<dbReference type="GeneID" id="58230154"/>
<dbReference type="Gene3D" id="3.30.450.20">
    <property type="entry name" value="PAS domain"/>
    <property type="match status" value="1"/>
</dbReference>
<dbReference type="PROSITE" id="PS50111">
    <property type="entry name" value="CHEMOTAXIS_TRANSDUC_2"/>
    <property type="match status" value="1"/>
</dbReference>
<keyword evidence="6 12" id="KW-0812">Transmembrane</keyword>
<dbReference type="CDD" id="cd11386">
    <property type="entry name" value="MCP_signal"/>
    <property type="match status" value="1"/>
</dbReference>
<keyword evidence="9 11" id="KW-0807">Transducer</keyword>
<dbReference type="OrthoDB" id="5675566at2"/>
<evidence type="ECO:0000259" key="14">
    <source>
        <dbReference type="PROSITE" id="PS50112"/>
    </source>
</evidence>
<dbReference type="PROSITE" id="PS50112">
    <property type="entry name" value="PAS"/>
    <property type="match status" value="1"/>
</dbReference>
<dbReference type="PATRIC" id="fig|151081.8.peg.3687"/>
<evidence type="ECO:0000256" key="4">
    <source>
        <dbReference type="ARBA" id="ARBA00022500"/>
    </source>
</evidence>
<dbReference type="Proteomes" id="UP000033664">
    <property type="component" value="Unassembled WGS sequence"/>
</dbReference>
<comment type="similarity">
    <text evidence="10">Belongs to the methyl-accepting chemotaxis (MCP) protein family.</text>
</comment>
<reference evidence="16 17" key="1">
    <citation type="journal article" date="2015" name="BMC Genomics">
        <title>Genome mining reveals unlocked bioactive potential of marine Gram-negative bacteria.</title>
        <authorList>
            <person name="Machado H."/>
            <person name="Sonnenschein E.C."/>
            <person name="Melchiorsen J."/>
            <person name="Gram L."/>
        </authorList>
    </citation>
    <scope>NUCLEOTIDE SEQUENCE [LARGE SCALE GENOMIC DNA]</scope>
    <source>
        <strain evidence="16 17">S3137</strain>
    </source>
</reference>
<organism evidence="16 17">
    <name type="scientific">Pseudoalteromonas ruthenica</name>
    <dbReference type="NCBI Taxonomy" id="151081"/>
    <lineage>
        <taxon>Bacteria</taxon>
        <taxon>Pseudomonadati</taxon>
        <taxon>Pseudomonadota</taxon>
        <taxon>Gammaproteobacteria</taxon>
        <taxon>Alteromonadales</taxon>
        <taxon>Pseudoalteromonadaceae</taxon>
        <taxon>Pseudoalteromonas</taxon>
    </lineage>
</organism>
<evidence type="ECO:0000256" key="1">
    <source>
        <dbReference type="ARBA" id="ARBA00004429"/>
    </source>
</evidence>
<dbReference type="GO" id="GO:0005886">
    <property type="term" value="C:plasma membrane"/>
    <property type="evidence" value="ECO:0007669"/>
    <property type="project" value="UniProtKB-SubCell"/>
</dbReference>
<comment type="subcellular location">
    <subcellularLocation>
        <location evidence="1">Cell inner membrane</location>
        <topology evidence="1">Multi-pass membrane protein</topology>
    </subcellularLocation>
</comment>
<dbReference type="GO" id="GO:0007165">
    <property type="term" value="P:signal transduction"/>
    <property type="evidence" value="ECO:0007669"/>
    <property type="project" value="UniProtKB-KW"/>
</dbReference>
<dbReference type="PROSITE" id="PS50192">
    <property type="entry name" value="T_SNARE"/>
    <property type="match status" value="1"/>
</dbReference>
<evidence type="ECO:0000256" key="7">
    <source>
        <dbReference type="ARBA" id="ARBA00022989"/>
    </source>
</evidence>
<dbReference type="FunFam" id="3.30.450.20:FF:000046">
    <property type="entry name" value="Aerotaxis sensor receptor"/>
    <property type="match status" value="1"/>
</dbReference>
<evidence type="ECO:0000256" key="6">
    <source>
        <dbReference type="ARBA" id="ARBA00022692"/>
    </source>
</evidence>
<comment type="caution">
    <text evidence="16">The sequence shown here is derived from an EMBL/GenBank/DDBJ whole genome shotgun (WGS) entry which is preliminary data.</text>
</comment>
<dbReference type="FunFam" id="1.10.287.950:FF:000001">
    <property type="entry name" value="Methyl-accepting chemotaxis sensory transducer"/>
    <property type="match status" value="1"/>
</dbReference>
<feature type="domain" description="Methyl-accepting transducer" evidence="13">
    <location>
        <begin position="244"/>
        <end position="480"/>
    </location>
</feature>
<keyword evidence="4" id="KW-0145">Chemotaxis</keyword>
<dbReference type="InterPro" id="IPR035965">
    <property type="entry name" value="PAS-like_dom_sf"/>
</dbReference>
<keyword evidence="17" id="KW-1185">Reference proteome</keyword>
<evidence type="ECO:0000256" key="9">
    <source>
        <dbReference type="ARBA" id="ARBA00023224"/>
    </source>
</evidence>
<dbReference type="InterPro" id="IPR004090">
    <property type="entry name" value="Chemotax_Me-accpt_rcpt"/>
</dbReference>